<dbReference type="InterPro" id="IPR021040">
    <property type="entry name" value="LRRC8_Pannexin-like"/>
</dbReference>
<sequence length="70" mass="8292">MFALSEVTFFNDSLTQFQSLKPWWDILMDYLVLAMLMISLLSGTLLISSLSLKNIYQCFLFYKHKREHPL</sequence>
<evidence type="ECO:0000256" key="2">
    <source>
        <dbReference type="ARBA" id="ARBA00022475"/>
    </source>
</evidence>
<keyword evidence="5 7" id="KW-0472">Membrane</keyword>
<feature type="transmembrane region" description="Helical" evidence="7">
    <location>
        <begin position="30"/>
        <end position="56"/>
    </location>
</feature>
<keyword evidence="4 7" id="KW-1133">Transmembrane helix</keyword>
<name>A0A8C6XET2_NAJNA</name>
<dbReference type="GeneTree" id="ENSGT01000000219746"/>
<dbReference type="AlphaFoldDB" id="A0A8C6XET2"/>
<evidence type="ECO:0000256" key="3">
    <source>
        <dbReference type="ARBA" id="ARBA00022692"/>
    </source>
</evidence>
<protein>
    <recommendedName>
        <fullName evidence="8">LRRC8 pannexin-like TM region domain-containing protein</fullName>
    </recommendedName>
</protein>
<feature type="domain" description="LRRC8 pannexin-like TM region" evidence="8">
    <location>
        <begin position="1"/>
        <end position="49"/>
    </location>
</feature>
<evidence type="ECO:0000256" key="5">
    <source>
        <dbReference type="ARBA" id="ARBA00023136"/>
    </source>
</evidence>
<reference evidence="9" key="2">
    <citation type="submission" date="2025-09" db="UniProtKB">
        <authorList>
            <consortium name="Ensembl"/>
        </authorList>
    </citation>
    <scope>IDENTIFICATION</scope>
</reference>
<dbReference type="OMA" id="CKWAPRT"/>
<evidence type="ECO:0000256" key="7">
    <source>
        <dbReference type="SAM" id="Phobius"/>
    </source>
</evidence>
<comment type="subcellular location">
    <subcellularLocation>
        <location evidence="1">Cell membrane</location>
    </subcellularLocation>
</comment>
<keyword evidence="10" id="KW-1185">Reference proteome</keyword>
<keyword evidence="6" id="KW-1015">Disulfide bond</keyword>
<evidence type="ECO:0000256" key="1">
    <source>
        <dbReference type="ARBA" id="ARBA00004236"/>
    </source>
</evidence>
<dbReference type="Pfam" id="PF12534">
    <property type="entry name" value="Pannexin_like"/>
    <property type="match status" value="1"/>
</dbReference>
<dbReference type="OrthoDB" id="676979at2759"/>
<reference evidence="9" key="1">
    <citation type="submission" date="2025-08" db="UniProtKB">
        <authorList>
            <consortium name="Ensembl"/>
        </authorList>
    </citation>
    <scope>IDENTIFICATION</scope>
</reference>
<dbReference type="GO" id="GO:0005886">
    <property type="term" value="C:plasma membrane"/>
    <property type="evidence" value="ECO:0007669"/>
    <property type="project" value="UniProtKB-SubCell"/>
</dbReference>
<dbReference type="Proteomes" id="UP000694559">
    <property type="component" value="Unplaced"/>
</dbReference>
<proteinExistence type="predicted"/>
<evidence type="ECO:0000313" key="9">
    <source>
        <dbReference type="Ensembl" id="ENSNNAP00000013189.1"/>
    </source>
</evidence>
<keyword evidence="2" id="KW-1003">Cell membrane</keyword>
<dbReference type="Ensembl" id="ENSNNAT00000013805.1">
    <property type="protein sequence ID" value="ENSNNAP00000013189.1"/>
    <property type="gene ID" value="ENSNNAG00000008892.1"/>
</dbReference>
<evidence type="ECO:0000313" key="10">
    <source>
        <dbReference type="Proteomes" id="UP000694559"/>
    </source>
</evidence>
<organism evidence="9 10">
    <name type="scientific">Naja naja</name>
    <name type="common">Indian cobra</name>
    <dbReference type="NCBI Taxonomy" id="35670"/>
    <lineage>
        <taxon>Eukaryota</taxon>
        <taxon>Metazoa</taxon>
        <taxon>Chordata</taxon>
        <taxon>Craniata</taxon>
        <taxon>Vertebrata</taxon>
        <taxon>Euteleostomi</taxon>
        <taxon>Lepidosauria</taxon>
        <taxon>Squamata</taxon>
        <taxon>Bifurcata</taxon>
        <taxon>Unidentata</taxon>
        <taxon>Episquamata</taxon>
        <taxon>Toxicofera</taxon>
        <taxon>Serpentes</taxon>
        <taxon>Colubroidea</taxon>
        <taxon>Elapidae</taxon>
        <taxon>Elapinae</taxon>
        <taxon>Naja</taxon>
    </lineage>
</organism>
<accession>A0A8C6XET2</accession>
<evidence type="ECO:0000256" key="4">
    <source>
        <dbReference type="ARBA" id="ARBA00022989"/>
    </source>
</evidence>
<evidence type="ECO:0000259" key="8">
    <source>
        <dbReference type="Pfam" id="PF12534"/>
    </source>
</evidence>
<keyword evidence="3 7" id="KW-0812">Transmembrane</keyword>
<evidence type="ECO:0000256" key="6">
    <source>
        <dbReference type="ARBA" id="ARBA00023157"/>
    </source>
</evidence>